<name>A0A448XQM6_9PLAT</name>
<dbReference type="AlphaFoldDB" id="A0A448XQM6"/>
<feature type="region of interest" description="Disordered" evidence="1">
    <location>
        <begin position="1"/>
        <end position="40"/>
    </location>
</feature>
<protein>
    <submittedName>
        <fullName evidence="2">Uncharacterized protein</fullName>
    </submittedName>
</protein>
<evidence type="ECO:0000256" key="1">
    <source>
        <dbReference type="SAM" id="MobiDB-lite"/>
    </source>
</evidence>
<proteinExistence type="predicted"/>
<gene>
    <name evidence="2" type="ORF">PXEA_LOCUS35966</name>
</gene>
<dbReference type="Proteomes" id="UP000784294">
    <property type="component" value="Unassembled WGS sequence"/>
</dbReference>
<accession>A0A448XQM6</accession>
<evidence type="ECO:0000313" key="2">
    <source>
        <dbReference type="EMBL" id="VEL42526.1"/>
    </source>
</evidence>
<comment type="caution">
    <text evidence="2">The sequence shown here is derived from an EMBL/GenBank/DDBJ whole genome shotgun (WGS) entry which is preliminary data.</text>
</comment>
<sequence length="182" mass="20264">MSSHYAPPASPDYQPIPCRSASSQVRLEHGHSSQDLTHNAQLSNQPSTIWKPVQAIGACSSNSTDSCAQNDLLGLHSEEKNDEVKCPINSLGSSFSSEKHHGVNFGELDCEKCKIEMDDELQRLALFPNGTIGQTLMAITARFRTHEVETESSLHHLSESGHHRHPYNLDFRRRLEAEEFTA</sequence>
<reference evidence="2" key="1">
    <citation type="submission" date="2018-11" db="EMBL/GenBank/DDBJ databases">
        <authorList>
            <consortium name="Pathogen Informatics"/>
        </authorList>
    </citation>
    <scope>NUCLEOTIDE SEQUENCE</scope>
</reference>
<dbReference type="EMBL" id="CAAALY010274930">
    <property type="protein sequence ID" value="VEL42526.1"/>
    <property type="molecule type" value="Genomic_DNA"/>
</dbReference>
<keyword evidence="3" id="KW-1185">Reference proteome</keyword>
<evidence type="ECO:0000313" key="3">
    <source>
        <dbReference type="Proteomes" id="UP000784294"/>
    </source>
</evidence>
<organism evidence="2 3">
    <name type="scientific">Protopolystoma xenopodis</name>
    <dbReference type="NCBI Taxonomy" id="117903"/>
    <lineage>
        <taxon>Eukaryota</taxon>
        <taxon>Metazoa</taxon>
        <taxon>Spiralia</taxon>
        <taxon>Lophotrochozoa</taxon>
        <taxon>Platyhelminthes</taxon>
        <taxon>Monogenea</taxon>
        <taxon>Polyopisthocotylea</taxon>
        <taxon>Polystomatidea</taxon>
        <taxon>Polystomatidae</taxon>
        <taxon>Protopolystoma</taxon>
    </lineage>
</organism>